<keyword evidence="3 4" id="KW-0539">Nucleus</keyword>
<evidence type="ECO:0000259" key="6">
    <source>
        <dbReference type="Pfam" id="PF16135"/>
    </source>
</evidence>
<comment type="subcellular location">
    <subcellularLocation>
        <location evidence="1 4">Nucleus</location>
    </subcellularLocation>
</comment>
<dbReference type="InterPro" id="IPR032308">
    <property type="entry name" value="TDBD"/>
</dbReference>
<feature type="domain" description="Tify" evidence="6">
    <location>
        <begin position="74"/>
        <end position="107"/>
    </location>
</feature>
<dbReference type="GO" id="GO:0045892">
    <property type="term" value="P:negative regulation of DNA-templated transcription"/>
    <property type="evidence" value="ECO:0007669"/>
    <property type="project" value="TreeGrafter"/>
</dbReference>
<feature type="compositionally biased region" description="Basic and acidic residues" evidence="5">
    <location>
        <begin position="1"/>
        <end position="25"/>
    </location>
</feature>
<comment type="similarity">
    <text evidence="2 4">Belongs to the Ninja family.</text>
</comment>
<dbReference type="Pfam" id="PF16135">
    <property type="entry name" value="TDBD"/>
    <property type="match status" value="1"/>
</dbReference>
<dbReference type="Proteomes" id="UP000634136">
    <property type="component" value="Unassembled WGS sequence"/>
</dbReference>
<keyword evidence="8" id="KW-1185">Reference proteome</keyword>
<dbReference type="PANTHER" id="PTHR31413">
    <property type="entry name" value="AFP HOMOLOG 2"/>
    <property type="match status" value="1"/>
</dbReference>
<evidence type="ECO:0000313" key="8">
    <source>
        <dbReference type="Proteomes" id="UP000634136"/>
    </source>
</evidence>
<gene>
    <name evidence="7" type="ORF">G2W53_038429</name>
</gene>
<comment type="function">
    <text evidence="4">Acts as a negative regulator of abscisic acid (ABA) response.</text>
</comment>
<evidence type="ECO:0000256" key="5">
    <source>
        <dbReference type="SAM" id="MobiDB-lite"/>
    </source>
</evidence>
<evidence type="ECO:0000313" key="7">
    <source>
        <dbReference type="EMBL" id="KAF7806268.1"/>
    </source>
</evidence>
<evidence type="ECO:0000256" key="3">
    <source>
        <dbReference type="ARBA" id="ARBA00023242"/>
    </source>
</evidence>
<reference evidence="7" key="1">
    <citation type="submission" date="2020-09" db="EMBL/GenBank/DDBJ databases">
        <title>Genome-Enabled Discovery of Anthraquinone Biosynthesis in Senna tora.</title>
        <authorList>
            <person name="Kang S.-H."/>
            <person name="Pandey R.P."/>
            <person name="Lee C.-M."/>
            <person name="Sim J.-S."/>
            <person name="Jeong J.-T."/>
            <person name="Choi B.-S."/>
            <person name="Jung M."/>
            <person name="Ginzburg D."/>
            <person name="Zhao K."/>
            <person name="Won S.Y."/>
            <person name="Oh T.-J."/>
            <person name="Yu Y."/>
            <person name="Kim N.-H."/>
            <person name="Lee O.R."/>
            <person name="Lee T.-H."/>
            <person name="Bashyal P."/>
            <person name="Kim T.-S."/>
            <person name="Lee W.-H."/>
            <person name="Kawkins C."/>
            <person name="Kim C.-K."/>
            <person name="Kim J.S."/>
            <person name="Ahn B.O."/>
            <person name="Rhee S.Y."/>
            <person name="Sohng J.K."/>
        </authorList>
    </citation>
    <scope>NUCLEOTIDE SEQUENCE</scope>
    <source>
        <tissue evidence="7">Leaf</tissue>
    </source>
</reference>
<dbReference type="GO" id="GO:0007165">
    <property type="term" value="P:signal transduction"/>
    <property type="evidence" value="ECO:0007669"/>
    <property type="project" value="InterPro"/>
</dbReference>
<dbReference type="GO" id="GO:0005634">
    <property type="term" value="C:nucleus"/>
    <property type="evidence" value="ECO:0007669"/>
    <property type="project" value="UniProtKB-SubCell"/>
</dbReference>
<evidence type="ECO:0000256" key="2">
    <source>
        <dbReference type="ARBA" id="ARBA00006081"/>
    </source>
</evidence>
<name>A0A834W256_9FABA</name>
<sequence length="111" mass="12164">MDYPKPTDKDLPPSPADDTKPENPSKKPRYSGPGPLKGDDMEILKKMPSVSTTGNGGRRIKGFLYSYTKSEICIVCVCHGSFFTPEEFVMHAGGKGVENPMKHIIVSSKSF</sequence>
<dbReference type="OrthoDB" id="667358at2759"/>
<feature type="region of interest" description="Disordered" evidence="5">
    <location>
        <begin position="1"/>
        <end position="41"/>
    </location>
</feature>
<dbReference type="PANTHER" id="PTHR31413:SF43">
    <property type="entry name" value="NINJA-FAMILY PROTEIN"/>
    <property type="match status" value="1"/>
</dbReference>
<evidence type="ECO:0000256" key="4">
    <source>
        <dbReference type="RuleBase" id="RU369029"/>
    </source>
</evidence>
<accession>A0A834W256</accession>
<evidence type="ECO:0000256" key="1">
    <source>
        <dbReference type="ARBA" id="ARBA00004123"/>
    </source>
</evidence>
<protein>
    <recommendedName>
        <fullName evidence="4">Ninja-family protein</fullName>
    </recommendedName>
    <alternativeName>
        <fullName evidence="4">ABI-binding protein</fullName>
    </alternativeName>
</protein>
<dbReference type="AlphaFoldDB" id="A0A834W256"/>
<dbReference type="EMBL" id="JAAIUW010000012">
    <property type="protein sequence ID" value="KAF7806268.1"/>
    <property type="molecule type" value="Genomic_DNA"/>
</dbReference>
<organism evidence="7 8">
    <name type="scientific">Senna tora</name>
    <dbReference type="NCBI Taxonomy" id="362788"/>
    <lineage>
        <taxon>Eukaryota</taxon>
        <taxon>Viridiplantae</taxon>
        <taxon>Streptophyta</taxon>
        <taxon>Embryophyta</taxon>
        <taxon>Tracheophyta</taxon>
        <taxon>Spermatophyta</taxon>
        <taxon>Magnoliopsida</taxon>
        <taxon>eudicotyledons</taxon>
        <taxon>Gunneridae</taxon>
        <taxon>Pentapetalae</taxon>
        <taxon>rosids</taxon>
        <taxon>fabids</taxon>
        <taxon>Fabales</taxon>
        <taxon>Fabaceae</taxon>
        <taxon>Caesalpinioideae</taxon>
        <taxon>Cassia clade</taxon>
        <taxon>Senna</taxon>
    </lineage>
</organism>
<proteinExistence type="inferred from homology"/>
<dbReference type="InterPro" id="IPR031307">
    <property type="entry name" value="Ninja_fam"/>
</dbReference>
<comment type="caution">
    <text evidence="7">The sequence shown here is derived from an EMBL/GenBank/DDBJ whole genome shotgun (WGS) entry which is preliminary data.</text>
</comment>